<organism evidence="2 3">
    <name type="scientific">Setaria digitata</name>
    <dbReference type="NCBI Taxonomy" id="48799"/>
    <lineage>
        <taxon>Eukaryota</taxon>
        <taxon>Metazoa</taxon>
        <taxon>Ecdysozoa</taxon>
        <taxon>Nematoda</taxon>
        <taxon>Chromadorea</taxon>
        <taxon>Rhabditida</taxon>
        <taxon>Spirurina</taxon>
        <taxon>Spiruromorpha</taxon>
        <taxon>Filarioidea</taxon>
        <taxon>Setariidae</taxon>
        <taxon>Setaria</taxon>
    </lineage>
</organism>
<dbReference type="WBParaSite" id="sdigi.contig23.g1937.t1">
    <property type="protein sequence ID" value="sdigi.contig23.g1937.t1"/>
    <property type="gene ID" value="sdigi.contig23.g1937"/>
</dbReference>
<dbReference type="Proteomes" id="UP000887581">
    <property type="component" value="Unplaced"/>
</dbReference>
<name>A0A915PQA0_9BILA</name>
<feature type="region of interest" description="Disordered" evidence="1">
    <location>
        <begin position="1"/>
        <end position="38"/>
    </location>
</feature>
<feature type="compositionally biased region" description="Basic and acidic residues" evidence="1">
    <location>
        <begin position="1"/>
        <end position="10"/>
    </location>
</feature>
<protein>
    <submittedName>
        <fullName evidence="3">Uncharacterized protein</fullName>
    </submittedName>
</protein>
<sequence length="95" mass="10463">MDEGRLKRGEPTAGSSGARQHWPRPSLTCEDSARGLPPPIPTKINLYEVVRHFSQFISSDYGSTTACKGQASELLSHTGDIPLLRLLSMALRNER</sequence>
<keyword evidence="2" id="KW-1185">Reference proteome</keyword>
<accession>A0A915PQA0</accession>
<dbReference type="AlphaFoldDB" id="A0A915PQA0"/>
<evidence type="ECO:0000313" key="3">
    <source>
        <dbReference type="WBParaSite" id="sdigi.contig23.g1937.t1"/>
    </source>
</evidence>
<evidence type="ECO:0000256" key="1">
    <source>
        <dbReference type="SAM" id="MobiDB-lite"/>
    </source>
</evidence>
<evidence type="ECO:0000313" key="2">
    <source>
        <dbReference type="Proteomes" id="UP000887581"/>
    </source>
</evidence>
<proteinExistence type="predicted"/>
<reference evidence="3" key="1">
    <citation type="submission" date="2022-11" db="UniProtKB">
        <authorList>
            <consortium name="WormBaseParasite"/>
        </authorList>
    </citation>
    <scope>IDENTIFICATION</scope>
</reference>